<dbReference type="GO" id="GO:0006950">
    <property type="term" value="P:response to stress"/>
    <property type="evidence" value="ECO:0007669"/>
    <property type="project" value="UniProtKB-ARBA"/>
</dbReference>
<dbReference type="InterPro" id="IPR006640">
    <property type="entry name" value="SprT-like_domain"/>
</dbReference>
<evidence type="ECO:0000313" key="9">
    <source>
        <dbReference type="EMBL" id="TDQ57883.1"/>
    </source>
</evidence>
<evidence type="ECO:0000256" key="2">
    <source>
        <dbReference type="ARBA" id="ARBA00006591"/>
    </source>
</evidence>
<dbReference type="PANTHER" id="PTHR38773">
    <property type="entry name" value="PROTEIN SPRT"/>
    <property type="match status" value="1"/>
</dbReference>
<dbReference type="InterPro" id="IPR035240">
    <property type="entry name" value="SprT_Zn_ribbon"/>
</dbReference>
<dbReference type="NCBIfam" id="NF003421">
    <property type="entry name" value="PRK04860.1"/>
    <property type="match status" value="1"/>
</dbReference>
<feature type="active site" evidence="7">
    <location>
        <position position="79"/>
    </location>
</feature>
<dbReference type="Pfam" id="PF10263">
    <property type="entry name" value="SprT-like"/>
    <property type="match status" value="1"/>
</dbReference>
<comment type="caution">
    <text evidence="9">The sequence shown here is derived from an EMBL/GenBank/DDBJ whole genome shotgun (WGS) entry which is preliminary data.</text>
</comment>
<dbReference type="InterPro" id="IPR023483">
    <property type="entry name" value="Uncharacterised_SprT"/>
</dbReference>
<dbReference type="GO" id="GO:0008270">
    <property type="term" value="F:zinc ion binding"/>
    <property type="evidence" value="ECO:0007669"/>
    <property type="project" value="UniProtKB-UniRule"/>
</dbReference>
<reference evidence="9 10" key="1">
    <citation type="submission" date="2019-03" db="EMBL/GenBank/DDBJ databases">
        <title>Genomic Encyclopedia of Type Strains, Phase IV (KMG-IV): sequencing the most valuable type-strain genomes for metagenomic binning, comparative biology and taxonomic classification.</title>
        <authorList>
            <person name="Goeker M."/>
        </authorList>
    </citation>
    <scope>NUCLEOTIDE SEQUENCE [LARGE SCALE GENOMIC DNA]</scope>
    <source>
        <strain evidence="9 10">DSM 28403</strain>
    </source>
</reference>
<evidence type="ECO:0000259" key="8">
    <source>
        <dbReference type="SMART" id="SM00731"/>
    </source>
</evidence>
<keyword evidence="4 7" id="KW-0963">Cytoplasm</keyword>
<keyword evidence="10" id="KW-1185">Reference proteome</keyword>
<dbReference type="SMART" id="SM00731">
    <property type="entry name" value="SprT"/>
    <property type="match status" value="1"/>
</dbReference>
<accession>A0A4R6VC93</accession>
<gene>
    <name evidence="7" type="primary">sprT</name>
    <name evidence="9" type="ORF">EDC45_0949</name>
</gene>
<dbReference type="AlphaFoldDB" id="A0A4R6VC93"/>
<dbReference type="PANTHER" id="PTHR38773:SF1">
    <property type="entry name" value="PROTEIN SPRT"/>
    <property type="match status" value="1"/>
</dbReference>
<organism evidence="9 10">
    <name type="scientific">Mesocricetibacter intestinalis</name>
    <dbReference type="NCBI Taxonomy" id="1521930"/>
    <lineage>
        <taxon>Bacteria</taxon>
        <taxon>Pseudomonadati</taxon>
        <taxon>Pseudomonadota</taxon>
        <taxon>Gammaproteobacteria</taxon>
        <taxon>Pasteurellales</taxon>
        <taxon>Pasteurellaceae</taxon>
        <taxon>Mesocricetibacter</taxon>
    </lineage>
</organism>
<evidence type="ECO:0000256" key="4">
    <source>
        <dbReference type="ARBA" id="ARBA00022490"/>
    </source>
</evidence>
<proteinExistence type="inferred from homology"/>
<dbReference type="HAMAP" id="MF_00746">
    <property type="entry name" value="SprT"/>
    <property type="match status" value="1"/>
</dbReference>
<evidence type="ECO:0000256" key="3">
    <source>
        <dbReference type="ARBA" id="ARBA00020082"/>
    </source>
</evidence>
<dbReference type="EMBL" id="SNYQ01000003">
    <property type="protein sequence ID" value="TDQ57883.1"/>
    <property type="molecule type" value="Genomic_DNA"/>
</dbReference>
<comment type="subcellular location">
    <subcellularLocation>
        <location evidence="1 7">Cytoplasm</location>
    </subcellularLocation>
</comment>
<dbReference type="GO" id="GO:0005737">
    <property type="term" value="C:cytoplasm"/>
    <property type="evidence" value="ECO:0007669"/>
    <property type="project" value="UniProtKB-SubCell"/>
</dbReference>
<keyword evidence="5 7" id="KW-0479">Metal-binding</keyword>
<dbReference type="Pfam" id="PF17283">
    <property type="entry name" value="Zn_ribbon_SprT"/>
    <property type="match status" value="1"/>
</dbReference>
<comment type="cofactor">
    <cofactor evidence="7">
        <name>Zn(2+)</name>
        <dbReference type="ChEBI" id="CHEBI:29105"/>
    </cofactor>
    <text evidence="7">Binds 1 zinc ion.</text>
</comment>
<dbReference type="Proteomes" id="UP000295657">
    <property type="component" value="Unassembled WGS sequence"/>
</dbReference>
<keyword evidence="6 7" id="KW-0862">Zinc</keyword>
<feature type="domain" description="SprT-like" evidence="8">
    <location>
        <begin position="16"/>
        <end position="165"/>
    </location>
</feature>
<dbReference type="OrthoDB" id="267364at2"/>
<evidence type="ECO:0000313" key="10">
    <source>
        <dbReference type="Proteomes" id="UP000295657"/>
    </source>
</evidence>
<evidence type="ECO:0000256" key="1">
    <source>
        <dbReference type="ARBA" id="ARBA00004496"/>
    </source>
</evidence>
<sequence>MQQQTLFRHLNMQVQRKVNACLALAEKHFQRTFPIPEIHYRVRGLKAGVAYLEKNSLGFNRTLMLENSDEFITQVVPHEVAHLVVYQVFGRVKPHGEEWRGVMGELFGLTPHTCHRFNLESVRGQTFAYRCNCRVHHLSLRRHHNIQRRNMRYICRECQGELVPCSPNKN</sequence>
<feature type="binding site" evidence="7">
    <location>
        <position position="82"/>
    </location>
    <ligand>
        <name>Zn(2+)</name>
        <dbReference type="ChEBI" id="CHEBI:29105"/>
    </ligand>
</feature>
<name>A0A4R6VC93_9PAST</name>
<protein>
    <recommendedName>
        <fullName evidence="3 7">Protein SprT</fullName>
    </recommendedName>
</protein>
<comment type="similarity">
    <text evidence="2 7">Belongs to the SprT family.</text>
</comment>
<evidence type="ECO:0000256" key="7">
    <source>
        <dbReference type="HAMAP-Rule" id="MF_00746"/>
    </source>
</evidence>
<evidence type="ECO:0000256" key="5">
    <source>
        <dbReference type="ARBA" id="ARBA00022723"/>
    </source>
</evidence>
<dbReference type="RefSeq" id="WP_133543992.1">
    <property type="nucleotide sequence ID" value="NZ_SNYQ01000003.1"/>
</dbReference>
<feature type="binding site" evidence="7">
    <location>
        <position position="78"/>
    </location>
    <ligand>
        <name>Zn(2+)</name>
        <dbReference type="ChEBI" id="CHEBI:29105"/>
    </ligand>
</feature>
<evidence type="ECO:0000256" key="6">
    <source>
        <dbReference type="ARBA" id="ARBA00022833"/>
    </source>
</evidence>